<dbReference type="OrthoDB" id="9763676at2"/>
<dbReference type="AlphaFoldDB" id="A0A286BQA9"/>
<keyword evidence="2" id="KW-1185">Reference proteome</keyword>
<dbReference type="PANTHER" id="PTHR35370:SF1">
    <property type="entry name" value="TYPE VI SECRETION SYSTEM COMPONENT TSSF1"/>
    <property type="match status" value="1"/>
</dbReference>
<reference evidence="2" key="1">
    <citation type="submission" date="2017-09" db="EMBL/GenBank/DDBJ databases">
        <authorList>
            <person name="Varghese N."/>
            <person name="Submissions S."/>
        </authorList>
    </citation>
    <scope>NUCLEOTIDE SEQUENCE [LARGE SCALE GENOMIC DNA]</scope>
    <source>
        <strain evidence="2">JKS000234</strain>
    </source>
</reference>
<dbReference type="NCBIfam" id="TIGR03359">
    <property type="entry name" value="VI_chp_6"/>
    <property type="match status" value="1"/>
</dbReference>
<dbReference type="EMBL" id="OCMY01000001">
    <property type="protein sequence ID" value="SOD36335.1"/>
    <property type="molecule type" value="Genomic_DNA"/>
</dbReference>
<name>A0A286BQA9_9GAMM</name>
<accession>A0A286BQA9</accession>
<evidence type="ECO:0000313" key="1">
    <source>
        <dbReference type="EMBL" id="SOD36335.1"/>
    </source>
</evidence>
<dbReference type="Pfam" id="PF05947">
    <property type="entry name" value="T6SS_TssF"/>
    <property type="match status" value="1"/>
</dbReference>
<dbReference type="Proteomes" id="UP000219271">
    <property type="component" value="Unassembled WGS sequence"/>
</dbReference>
<dbReference type="RefSeq" id="WP_097094640.1">
    <property type="nucleotide sequence ID" value="NZ_OCMY01000001.1"/>
</dbReference>
<dbReference type="PIRSF" id="PIRSF028304">
    <property type="entry name" value="UCP028304"/>
    <property type="match status" value="1"/>
</dbReference>
<dbReference type="InterPro" id="IPR010272">
    <property type="entry name" value="T6SS_TssF"/>
</dbReference>
<protein>
    <submittedName>
        <fullName evidence="1">Type VI secretion system protein ImpG</fullName>
    </submittedName>
</protein>
<proteinExistence type="predicted"/>
<sequence length="626" mass="71634">MEHNFLDYYNKELTFMREMSREFATQHPKIAKRLGMHGIEVADPFVERLIEAFCFMSARTQIKLDAEFPLFTRRLLDIVYPNYTAPTPSMGVVQLQPSLKEGDLTQGYTVPRNSAFLTPIAPGEVTRCEFRSGQDVQLWPFEVTDARLTSLPPDMPSLERHRISAQRLKETLRIKLKLPAGLSFSQLEGLDRLPIYINGDERVVSHIFELLYSNHVATILRGKHDGQVHDTVISKDALSFDSLKPEQSLLPVAWNMFHGHNLVHEYFSCRQRFYFFTVTQLAAAAKYNTSDEMEIIFLLDRQSQALASHVTASRFLLHCTPVINLLPRRMDKLEINRKLNEFHVLPDRSRPLDFEIYSIEKVFGQKAETSQEINFNPLFQTRHSDKGNYGRYFSTIRKNHTGKRNTRKYDTRTAYAGTEVFLSLVDQQNAPFSDDIRYLSIEALVTNRDLPRLITADGNFTLTMTESAPVSGARFLFQPSAPRPPFAKGESAWRLIRQLSYNYLPLSDMPHSEGGEAMRNMLRLFVNSADHEANTQIDALVGCKSEPVIRRLPGNGLLVYGRGIRCSLTIDEEGFSGISPYLFGMIMENYLARHAAINVFTETELLTMQRGRIGLWQPRHGRRGVL</sequence>
<organism evidence="1 2">
    <name type="scientific">Candidatus Pantoea floridensis</name>
    <dbReference type="NCBI Taxonomy" id="1938870"/>
    <lineage>
        <taxon>Bacteria</taxon>
        <taxon>Pseudomonadati</taxon>
        <taxon>Pseudomonadota</taxon>
        <taxon>Gammaproteobacteria</taxon>
        <taxon>Enterobacterales</taxon>
        <taxon>Erwiniaceae</taxon>
        <taxon>Pantoea</taxon>
    </lineage>
</organism>
<dbReference type="PANTHER" id="PTHR35370">
    <property type="entry name" value="CYTOPLASMIC PROTEIN-RELATED-RELATED"/>
    <property type="match status" value="1"/>
</dbReference>
<evidence type="ECO:0000313" key="2">
    <source>
        <dbReference type="Proteomes" id="UP000219271"/>
    </source>
</evidence>
<gene>
    <name evidence="1" type="ORF">SAMN06273570_0736</name>
</gene>